<feature type="region of interest" description="Disordered" evidence="1">
    <location>
        <begin position="1"/>
        <end position="111"/>
    </location>
</feature>
<reference evidence="2" key="1">
    <citation type="journal article" date="2021" name="Nat. Commun.">
        <title>Genetic determinants of endophytism in the Arabidopsis root mycobiome.</title>
        <authorList>
            <person name="Mesny F."/>
            <person name="Miyauchi S."/>
            <person name="Thiergart T."/>
            <person name="Pickel B."/>
            <person name="Atanasova L."/>
            <person name="Karlsson M."/>
            <person name="Huettel B."/>
            <person name="Barry K.W."/>
            <person name="Haridas S."/>
            <person name="Chen C."/>
            <person name="Bauer D."/>
            <person name="Andreopoulos W."/>
            <person name="Pangilinan J."/>
            <person name="LaButti K."/>
            <person name="Riley R."/>
            <person name="Lipzen A."/>
            <person name="Clum A."/>
            <person name="Drula E."/>
            <person name="Henrissat B."/>
            <person name="Kohler A."/>
            <person name="Grigoriev I.V."/>
            <person name="Martin F.M."/>
            <person name="Hacquard S."/>
        </authorList>
    </citation>
    <scope>NUCLEOTIDE SEQUENCE</scope>
    <source>
        <strain evidence="2">MPI-CAGE-CH-0243</strain>
    </source>
</reference>
<name>A0A9P9ILT5_9PLEO</name>
<feature type="compositionally biased region" description="Polar residues" evidence="1">
    <location>
        <begin position="34"/>
        <end position="43"/>
    </location>
</feature>
<proteinExistence type="predicted"/>
<gene>
    <name evidence="2" type="ORF">B0J11DRAFT_295029</name>
</gene>
<feature type="compositionally biased region" description="Basic and acidic residues" evidence="1">
    <location>
        <begin position="98"/>
        <end position="111"/>
    </location>
</feature>
<evidence type="ECO:0000313" key="3">
    <source>
        <dbReference type="Proteomes" id="UP000700596"/>
    </source>
</evidence>
<sequence>MPPKLNISLWLKPRSSPRSISTSCRLLNEKLMGSNPQANQPDSAPNRKVRKDTPNTDAQSNASKDEDKTGDDHPAKQPDPQQTPSKSTGIGGSKGMKGGKESLGERGDKQK</sequence>
<dbReference type="EMBL" id="JAGMWT010000006">
    <property type="protein sequence ID" value="KAH7127113.1"/>
    <property type="molecule type" value="Genomic_DNA"/>
</dbReference>
<dbReference type="OrthoDB" id="3788028at2759"/>
<evidence type="ECO:0000313" key="2">
    <source>
        <dbReference type="EMBL" id="KAH7127113.1"/>
    </source>
</evidence>
<comment type="caution">
    <text evidence="2">The sequence shown here is derived from an EMBL/GenBank/DDBJ whole genome shotgun (WGS) entry which is preliminary data.</text>
</comment>
<keyword evidence="3" id="KW-1185">Reference proteome</keyword>
<feature type="compositionally biased region" description="Polar residues" evidence="1">
    <location>
        <begin position="16"/>
        <end position="25"/>
    </location>
</feature>
<evidence type="ECO:0000256" key="1">
    <source>
        <dbReference type="SAM" id="MobiDB-lite"/>
    </source>
</evidence>
<dbReference type="AlphaFoldDB" id="A0A9P9ILT5"/>
<accession>A0A9P9ILT5</accession>
<protein>
    <submittedName>
        <fullName evidence="2">Uncharacterized protein</fullName>
    </submittedName>
</protein>
<feature type="compositionally biased region" description="Basic and acidic residues" evidence="1">
    <location>
        <begin position="63"/>
        <end position="76"/>
    </location>
</feature>
<dbReference type="Proteomes" id="UP000700596">
    <property type="component" value="Unassembled WGS sequence"/>
</dbReference>
<organism evidence="2 3">
    <name type="scientific">Dendryphion nanum</name>
    <dbReference type="NCBI Taxonomy" id="256645"/>
    <lineage>
        <taxon>Eukaryota</taxon>
        <taxon>Fungi</taxon>
        <taxon>Dikarya</taxon>
        <taxon>Ascomycota</taxon>
        <taxon>Pezizomycotina</taxon>
        <taxon>Dothideomycetes</taxon>
        <taxon>Pleosporomycetidae</taxon>
        <taxon>Pleosporales</taxon>
        <taxon>Torulaceae</taxon>
        <taxon>Dendryphion</taxon>
    </lineage>
</organism>